<sequence>MQLAFLGTLFLATSSGILSIYHFFFKVSLFHLQKKNCRSFSHSFHHAFLRRIELLRPCGRRHRWPGPCWQEHRWPRGCPGRAAAASPGGKPTYLMVPGAWHTAPAFDLLREQLTKRGFESVAVPLLTVGPTDPKNQGVPEDAAAIKAELEKLVNAGKEVMVLSHSYGGVPADAAVEGFNAKDRAANGQKGGVIMALHLTSFAAPVGSSLMDSLGGNPLPWFNITGDVLTPIDPTSVFYADVEPQLAAKSVAALEPSSMRAMTDKGSFAPWDQGFEMGFIHTEDDQAIPIAIQKQMAAQFPAGSFTATLKSSHSPFLSMPERLGEVLEQAAQFAQDKARPAGPKPLLEAGLHL</sequence>
<dbReference type="InterPro" id="IPR000073">
    <property type="entry name" value="AB_hydrolase_1"/>
</dbReference>
<dbReference type="PANTHER" id="PTHR37017:SF11">
    <property type="entry name" value="ESTERASE_LIPASE_THIOESTERASE DOMAIN-CONTAINING PROTEIN"/>
    <property type="match status" value="1"/>
</dbReference>
<evidence type="ECO:0000259" key="1">
    <source>
        <dbReference type="Pfam" id="PF12697"/>
    </source>
</evidence>
<proteinExistence type="predicted"/>
<dbReference type="InterPro" id="IPR029058">
    <property type="entry name" value="AB_hydrolase_fold"/>
</dbReference>
<reference evidence="2 3" key="1">
    <citation type="submission" date="2023-01" db="EMBL/GenBank/DDBJ databases">
        <title>Analysis of 21 Apiospora genomes using comparative genomics revels a genus with tremendous synthesis potential of carbohydrate active enzymes and secondary metabolites.</title>
        <authorList>
            <person name="Sorensen T."/>
        </authorList>
    </citation>
    <scope>NUCLEOTIDE SEQUENCE [LARGE SCALE GENOMIC DNA]</scope>
    <source>
        <strain evidence="2 3">CBS 20057</strain>
    </source>
</reference>
<dbReference type="Gene3D" id="3.40.50.1820">
    <property type="entry name" value="alpha/beta hydrolase"/>
    <property type="match status" value="1"/>
</dbReference>
<gene>
    <name evidence="2" type="ORF">PG991_003361</name>
</gene>
<evidence type="ECO:0000313" key="3">
    <source>
        <dbReference type="Proteomes" id="UP001396898"/>
    </source>
</evidence>
<feature type="domain" description="AB hydrolase-1" evidence="1">
    <location>
        <begin position="94"/>
        <end position="322"/>
    </location>
</feature>
<keyword evidence="3" id="KW-1185">Reference proteome</keyword>
<dbReference type="EMBL" id="JAQQWI010000006">
    <property type="protein sequence ID" value="KAK8033963.1"/>
    <property type="molecule type" value="Genomic_DNA"/>
</dbReference>
<organism evidence="2 3">
    <name type="scientific">Apiospora marii</name>
    <dbReference type="NCBI Taxonomy" id="335849"/>
    <lineage>
        <taxon>Eukaryota</taxon>
        <taxon>Fungi</taxon>
        <taxon>Dikarya</taxon>
        <taxon>Ascomycota</taxon>
        <taxon>Pezizomycotina</taxon>
        <taxon>Sordariomycetes</taxon>
        <taxon>Xylariomycetidae</taxon>
        <taxon>Amphisphaeriales</taxon>
        <taxon>Apiosporaceae</taxon>
        <taxon>Apiospora</taxon>
    </lineage>
</organism>
<name>A0ABR1SKD2_9PEZI</name>
<comment type="caution">
    <text evidence="2">The sequence shown here is derived from an EMBL/GenBank/DDBJ whole genome shotgun (WGS) entry which is preliminary data.</text>
</comment>
<dbReference type="Proteomes" id="UP001396898">
    <property type="component" value="Unassembled WGS sequence"/>
</dbReference>
<dbReference type="InterPro" id="IPR052897">
    <property type="entry name" value="Sec-Metab_Biosynth_Hydrolase"/>
</dbReference>
<evidence type="ECO:0000313" key="2">
    <source>
        <dbReference type="EMBL" id="KAK8033963.1"/>
    </source>
</evidence>
<protein>
    <recommendedName>
        <fullName evidence="1">AB hydrolase-1 domain-containing protein</fullName>
    </recommendedName>
</protein>
<dbReference type="PANTHER" id="PTHR37017">
    <property type="entry name" value="AB HYDROLASE-1 DOMAIN-CONTAINING PROTEIN-RELATED"/>
    <property type="match status" value="1"/>
</dbReference>
<dbReference type="SUPFAM" id="SSF53474">
    <property type="entry name" value="alpha/beta-Hydrolases"/>
    <property type="match status" value="1"/>
</dbReference>
<dbReference type="Pfam" id="PF12697">
    <property type="entry name" value="Abhydrolase_6"/>
    <property type="match status" value="1"/>
</dbReference>
<accession>A0ABR1SKD2</accession>